<proteinExistence type="inferred from homology"/>
<dbReference type="GO" id="GO:0006811">
    <property type="term" value="P:monoatomic ion transport"/>
    <property type="evidence" value="ECO:0007669"/>
    <property type="project" value="UniProtKB-KW"/>
</dbReference>
<keyword evidence="9 10" id="KW-0998">Cell outer membrane</keyword>
<keyword evidence="2 10" id="KW-0813">Transport</keyword>
<comment type="domain">
    <text evidence="10">Consists of 16-stranded beta-barrel sheets, with large surface-exposed loops, that form a transmembrane pore at the center of each barrel. The pore is partially ocluded by a peptide loop that folds into the pore lumen.</text>
</comment>
<keyword evidence="8 10" id="KW-0472">Membrane</keyword>
<comment type="subcellular location">
    <subcellularLocation>
        <location evidence="10">Cell outer membrane</location>
        <topology evidence="10">Multi-pass membrane protein</topology>
    </subcellularLocation>
</comment>
<name>A0A9E8CKK4_9HYPH</name>
<keyword evidence="7 10" id="KW-0626">Porin</keyword>
<keyword evidence="5" id="KW-0732">Signal</keyword>
<dbReference type="AlphaFoldDB" id="A0A9E8CKK4"/>
<dbReference type="GO" id="GO:0046930">
    <property type="term" value="C:pore complex"/>
    <property type="evidence" value="ECO:0007669"/>
    <property type="project" value="UniProtKB-KW"/>
</dbReference>
<reference evidence="12" key="1">
    <citation type="submission" date="2022-08" db="EMBL/GenBank/DDBJ databases">
        <title>Complete Genome Sequences of 2 Bosea sp. soil isolates.</title>
        <authorList>
            <person name="Alvarez Arevalo M."/>
            <person name="Sterndorff E.B."/>
            <person name="Faurdal D."/>
            <person name="Joergensen T.S."/>
            <person name="Weber T."/>
        </authorList>
    </citation>
    <scope>NUCLEOTIDE SEQUENCE</scope>
    <source>
        <strain evidence="12">NBC_00436</strain>
    </source>
</reference>
<dbReference type="InterPro" id="IPR003684">
    <property type="entry name" value="Porin_alphabac"/>
</dbReference>
<evidence type="ECO:0000256" key="11">
    <source>
        <dbReference type="SAM" id="MobiDB-lite"/>
    </source>
</evidence>
<keyword evidence="3 10" id="KW-1134">Transmembrane beta strand</keyword>
<dbReference type="GO" id="GO:0009279">
    <property type="term" value="C:cell outer membrane"/>
    <property type="evidence" value="ECO:0007669"/>
    <property type="project" value="UniProtKB-SubCell"/>
</dbReference>
<evidence type="ECO:0000256" key="7">
    <source>
        <dbReference type="ARBA" id="ARBA00023114"/>
    </source>
</evidence>
<evidence type="ECO:0000256" key="1">
    <source>
        <dbReference type="ARBA" id="ARBA00009521"/>
    </source>
</evidence>
<feature type="region of interest" description="Disordered" evidence="11">
    <location>
        <begin position="82"/>
        <end position="108"/>
    </location>
</feature>
<evidence type="ECO:0000256" key="8">
    <source>
        <dbReference type="ARBA" id="ARBA00023136"/>
    </source>
</evidence>
<evidence type="ECO:0000313" key="12">
    <source>
        <dbReference type="EMBL" id="UZF85825.1"/>
    </source>
</evidence>
<keyword evidence="6 10" id="KW-0406">Ion transport</keyword>
<evidence type="ECO:0000256" key="2">
    <source>
        <dbReference type="ARBA" id="ARBA00022448"/>
    </source>
</evidence>
<feature type="region of interest" description="Disordered" evidence="11">
    <location>
        <begin position="1"/>
        <end position="20"/>
    </location>
</feature>
<sequence>MTTGKRIAHDQDDASSVSSPAGLSALVGTVSMRDKAALIAICAAMLAGVPAQATSKPPLFLRSCTIAPPEPTPLFTLPAASNAAAADDDDAEDEGEDEDESDDSPRGFVSPGTGACIAVSGTVNAGIQHDGYKANALARATGLVPQSAASFPLSSTVRIETGQTLADGHYLASAFEFSVDTAGADSSELTIGEASVTFGAFVFGLAGSRFDFWTGDDFAFIGRIPSRTVGLIGYERQLTEQLSLSLSAEDVATDRRTVVPATGSSYPDGVVRLLYEQDGLTLHGAAAVRDVPSAGGSHRVGRAAILGATWEKTLLDRPLTLTAQIAGAVDAAPYLGSRLDQRTAFSVLTGDLTTRGWSGVVAIGREWTDEWSSNAYVSRYRLSIPNPSGVAGRIQIDRVAANLVWAPVDGLRVGLEGSLAWQKLDLAGNARAASLSGRQSSAQLFVERTF</sequence>
<evidence type="ECO:0000256" key="4">
    <source>
        <dbReference type="ARBA" id="ARBA00022692"/>
    </source>
</evidence>
<dbReference type="EMBL" id="CP102774">
    <property type="protein sequence ID" value="UZF85825.1"/>
    <property type="molecule type" value="Genomic_DNA"/>
</dbReference>
<feature type="compositionally biased region" description="Acidic residues" evidence="11">
    <location>
        <begin position="86"/>
        <end position="102"/>
    </location>
</feature>
<accession>A0A9E8CKK4</accession>
<dbReference type="GO" id="GO:0015288">
    <property type="term" value="F:porin activity"/>
    <property type="evidence" value="ECO:0007669"/>
    <property type="project" value="UniProtKB-KW"/>
</dbReference>
<keyword evidence="4 10" id="KW-0812">Transmembrane</keyword>
<gene>
    <name evidence="12" type="ORF">NWE54_18675</name>
</gene>
<comment type="similarity">
    <text evidence="1 10">Belongs to the alphaproteobacteria porin family.</text>
</comment>
<organism evidence="12">
    <name type="scientific">Bosea sp. NBC_00436</name>
    <dbReference type="NCBI Taxonomy" id="2969620"/>
    <lineage>
        <taxon>Bacteria</taxon>
        <taxon>Pseudomonadati</taxon>
        <taxon>Pseudomonadota</taxon>
        <taxon>Alphaproteobacteria</taxon>
        <taxon>Hyphomicrobiales</taxon>
        <taxon>Boseaceae</taxon>
        <taxon>Bosea</taxon>
    </lineage>
</organism>
<dbReference type="Pfam" id="PF02530">
    <property type="entry name" value="Porin_2"/>
    <property type="match status" value="1"/>
</dbReference>
<evidence type="ECO:0000256" key="5">
    <source>
        <dbReference type="ARBA" id="ARBA00022729"/>
    </source>
</evidence>
<evidence type="ECO:0000256" key="3">
    <source>
        <dbReference type="ARBA" id="ARBA00022452"/>
    </source>
</evidence>
<evidence type="ECO:0000256" key="10">
    <source>
        <dbReference type="RuleBase" id="RU364005"/>
    </source>
</evidence>
<protein>
    <recommendedName>
        <fullName evidence="10">Porin</fullName>
    </recommendedName>
</protein>
<evidence type="ECO:0000256" key="9">
    <source>
        <dbReference type="ARBA" id="ARBA00023237"/>
    </source>
</evidence>
<evidence type="ECO:0000256" key="6">
    <source>
        <dbReference type="ARBA" id="ARBA00023065"/>
    </source>
</evidence>
<comment type="function">
    <text evidence="10">Forms passive diffusion pores that allow small molecular weight hydrophilic materials across the outer membrane.</text>
</comment>